<dbReference type="GO" id="GO:0061630">
    <property type="term" value="F:ubiquitin protein ligase activity"/>
    <property type="evidence" value="ECO:0007669"/>
    <property type="project" value="TreeGrafter"/>
</dbReference>
<comment type="caution">
    <text evidence="8">The sequence shown here is derived from an EMBL/GenBank/DDBJ whole genome shotgun (WGS) entry which is preliminary data.</text>
</comment>
<reference evidence="8 9" key="1">
    <citation type="submission" date="2024-05" db="EMBL/GenBank/DDBJ databases">
        <authorList>
            <person name="Wallberg A."/>
        </authorList>
    </citation>
    <scope>NUCLEOTIDE SEQUENCE [LARGE SCALE GENOMIC DNA]</scope>
</reference>
<dbReference type="PROSITE" id="PS50089">
    <property type="entry name" value="ZF_RING_2"/>
    <property type="match status" value="1"/>
</dbReference>
<organism evidence="8 9">
    <name type="scientific">Meganyctiphanes norvegica</name>
    <name type="common">Northern krill</name>
    <name type="synonym">Thysanopoda norvegica</name>
    <dbReference type="NCBI Taxonomy" id="48144"/>
    <lineage>
        <taxon>Eukaryota</taxon>
        <taxon>Metazoa</taxon>
        <taxon>Ecdysozoa</taxon>
        <taxon>Arthropoda</taxon>
        <taxon>Crustacea</taxon>
        <taxon>Multicrustacea</taxon>
        <taxon>Malacostraca</taxon>
        <taxon>Eumalacostraca</taxon>
        <taxon>Eucarida</taxon>
        <taxon>Euphausiacea</taxon>
        <taxon>Euphausiidae</taxon>
        <taxon>Meganyctiphanes</taxon>
    </lineage>
</organism>
<name>A0AAV2PK70_MEGNR</name>
<proteinExistence type="predicted"/>
<dbReference type="InterPro" id="IPR001841">
    <property type="entry name" value="Znf_RING"/>
</dbReference>
<dbReference type="GO" id="GO:0008270">
    <property type="term" value="F:zinc ion binding"/>
    <property type="evidence" value="ECO:0007669"/>
    <property type="project" value="UniProtKB-KW"/>
</dbReference>
<evidence type="ECO:0000256" key="4">
    <source>
        <dbReference type="PROSITE-ProRule" id="PRU00175"/>
    </source>
</evidence>
<dbReference type="PANTHER" id="PTHR22791:SF34">
    <property type="entry name" value="RING-TYPE DOMAIN-CONTAINING PROTEIN"/>
    <property type="match status" value="1"/>
</dbReference>
<sequence length="651" mass="72950">MSDPQETATAHDENQVTSAHNQQETAAAHEPIHVTADHNHQKTTAAHELNHVTMDNEETATATHNQNHVTPDQQETTVVHEPNPVTPDHLFSSEPQLKDVVAISSEEFENALEDALVCPVCYLPYNSQKRRPKMLACGHTFCLFCISQIQKKDLFTFSLFHHISVTCPVCRGKHTYDSQKDIPLNRVVEDLIRIGKTSEKNDNKASTDEVREGQSSNNTISMTRKGTLFFTLFVVLLTYCCYLWNQNNSLQNNFDIVSNKFSSDLDIVHAKLRICMYMNNAEHQLGCLKDTFGRITNNINEKVNVKEEKQITDQKKYPKKSQVMDVFMKKDYAPRKSHSQEKENLYIPKDEDFFYKLSKSFTAESTNNENFFELMMSLDFTSPGQSGLWLWLEKGLTWMLQYFFLAHCIRYLCLYWWLRIGALILAGYLGWKTAKGIQAAFPAVSGAGGSILLLSMFSYMVYYVVSGDNWISAWLSSELAFVVVQTNSLGGTIFYGLAFLLSMVVVLVIWFMDVGNRPNAVPVNAEVAAEAAVEAALAVDVEINAEVAAEAAVEAALAVDIVQEPTGQQDVPHDLVAAEARRKYDAPTDIAAVAVTEEQDATDIDSTPKTQPNTKETNVDKENKTIQNVSKFKIATDVKECAQAVTDKTAE</sequence>
<feature type="compositionally biased region" description="Polar residues" evidence="5">
    <location>
        <begin position="604"/>
        <end position="616"/>
    </location>
</feature>
<keyword evidence="2 4" id="KW-0863">Zinc-finger</keyword>
<protein>
    <recommendedName>
        <fullName evidence="7">RING-type domain-containing protein</fullName>
    </recommendedName>
</protein>
<dbReference type="InterPro" id="IPR027370">
    <property type="entry name" value="Znf-RING_euk"/>
</dbReference>
<keyword evidence="1" id="KW-0479">Metal-binding</keyword>
<feature type="compositionally biased region" description="Polar residues" evidence="5">
    <location>
        <begin position="15"/>
        <end position="25"/>
    </location>
</feature>
<dbReference type="Pfam" id="PF13445">
    <property type="entry name" value="zf-RING_UBOX"/>
    <property type="match status" value="1"/>
</dbReference>
<dbReference type="SMART" id="SM00184">
    <property type="entry name" value="RING"/>
    <property type="match status" value="1"/>
</dbReference>
<keyword evidence="6" id="KW-0812">Transmembrane</keyword>
<dbReference type="InterPro" id="IPR051435">
    <property type="entry name" value="RING_finger_E3_ubiq-ligases"/>
</dbReference>
<evidence type="ECO:0000256" key="6">
    <source>
        <dbReference type="SAM" id="Phobius"/>
    </source>
</evidence>
<evidence type="ECO:0000256" key="1">
    <source>
        <dbReference type="ARBA" id="ARBA00022723"/>
    </source>
</evidence>
<evidence type="ECO:0000256" key="2">
    <source>
        <dbReference type="ARBA" id="ARBA00022771"/>
    </source>
</evidence>
<evidence type="ECO:0000256" key="3">
    <source>
        <dbReference type="ARBA" id="ARBA00022833"/>
    </source>
</evidence>
<dbReference type="InterPro" id="IPR017907">
    <property type="entry name" value="Znf_RING_CS"/>
</dbReference>
<dbReference type="Gene3D" id="3.30.40.10">
    <property type="entry name" value="Zinc/RING finger domain, C3HC4 (zinc finger)"/>
    <property type="match status" value="1"/>
</dbReference>
<feature type="region of interest" description="Disordered" evidence="5">
    <location>
        <begin position="599"/>
        <end position="623"/>
    </location>
</feature>
<evidence type="ECO:0000313" key="8">
    <source>
        <dbReference type="EMBL" id="CAL4060234.1"/>
    </source>
</evidence>
<dbReference type="GO" id="GO:0016567">
    <property type="term" value="P:protein ubiquitination"/>
    <property type="evidence" value="ECO:0007669"/>
    <property type="project" value="TreeGrafter"/>
</dbReference>
<evidence type="ECO:0000256" key="5">
    <source>
        <dbReference type="SAM" id="MobiDB-lite"/>
    </source>
</evidence>
<feature type="transmembrane region" description="Helical" evidence="6">
    <location>
        <begin position="414"/>
        <end position="431"/>
    </location>
</feature>
<feature type="transmembrane region" description="Helical" evidence="6">
    <location>
        <begin position="493"/>
        <end position="512"/>
    </location>
</feature>
<keyword evidence="6" id="KW-1133">Transmembrane helix</keyword>
<evidence type="ECO:0000259" key="7">
    <source>
        <dbReference type="PROSITE" id="PS50089"/>
    </source>
</evidence>
<accession>A0AAV2PK70</accession>
<dbReference type="Proteomes" id="UP001497623">
    <property type="component" value="Unassembled WGS sequence"/>
</dbReference>
<dbReference type="PANTHER" id="PTHR22791">
    <property type="entry name" value="RING-TYPE DOMAIN-CONTAINING PROTEIN"/>
    <property type="match status" value="1"/>
</dbReference>
<feature type="region of interest" description="Disordered" evidence="5">
    <location>
        <begin position="1"/>
        <end position="27"/>
    </location>
</feature>
<dbReference type="AlphaFoldDB" id="A0AAV2PK70"/>
<feature type="transmembrane region" description="Helical" evidence="6">
    <location>
        <begin position="443"/>
        <end position="465"/>
    </location>
</feature>
<dbReference type="PROSITE" id="PS00518">
    <property type="entry name" value="ZF_RING_1"/>
    <property type="match status" value="1"/>
</dbReference>
<feature type="domain" description="RING-type" evidence="7">
    <location>
        <begin position="118"/>
        <end position="171"/>
    </location>
</feature>
<feature type="compositionally biased region" description="Polar residues" evidence="5">
    <location>
        <begin position="61"/>
        <end position="77"/>
    </location>
</feature>
<keyword evidence="3" id="KW-0862">Zinc</keyword>
<dbReference type="SUPFAM" id="SSF57850">
    <property type="entry name" value="RING/U-box"/>
    <property type="match status" value="1"/>
</dbReference>
<gene>
    <name evidence="8" type="ORF">MNOR_LOCUS1162</name>
</gene>
<dbReference type="EMBL" id="CAXKWB010000293">
    <property type="protein sequence ID" value="CAL4060234.1"/>
    <property type="molecule type" value="Genomic_DNA"/>
</dbReference>
<keyword evidence="6" id="KW-0472">Membrane</keyword>
<feature type="region of interest" description="Disordered" evidence="5">
    <location>
        <begin position="61"/>
        <end position="91"/>
    </location>
</feature>
<evidence type="ECO:0000313" key="9">
    <source>
        <dbReference type="Proteomes" id="UP001497623"/>
    </source>
</evidence>
<dbReference type="InterPro" id="IPR013083">
    <property type="entry name" value="Znf_RING/FYVE/PHD"/>
</dbReference>
<keyword evidence="9" id="KW-1185">Reference proteome</keyword>